<gene>
    <name evidence="6" type="ORF">HLUCCX10_13130</name>
</gene>
<feature type="transmembrane region" description="Helical" evidence="4">
    <location>
        <begin position="49"/>
        <end position="66"/>
    </location>
</feature>
<dbReference type="PANTHER" id="PTHR11361:SF99">
    <property type="entry name" value="DNA MISMATCH REPAIR PROTEIN"/>
    <property type="match status" value="1"/>
</dbReference>
<protein>
    <submittedName>
        <fullName evidence="6">Mismatch repair ATPase (MutS family)</fullName>
    </submittedName>
</protein>
<dbReference type="AlphaFoldDB" id="A0A0P7YFL3"/>
<dbReference type="OrthoDB" id="9802448at2"/>
<feature type="transmembrane region" description="Helical" evidence="4">
    <location>
        <begin position="203"/>
        <end position="224"/>
    </location>
</feature>
<dbReference type="PATRIC" id="fig|1305737.6.peg.3284"/>
<dbReference type="SUPFAM" id="SSF52540">
    <property type="entry name" value="P-loop containing nucleoside triphosphate hydrolases"/>
    <property type="match status" value="1"/>
</dbReference>
<feature type="domain" description="DNA mismatch repair proteins mutS family" evidence="5">
    <location>
        <begin position="412"/>
        <end position="590"/>
    </location>
</feature>
<keyword evidence="1" id="KW-0547">Nucleotide-binding</keyword>
<dbReference type="InterPro" id="IPR027417">
    <property type="entry name" value="P-loop_NTPase"/>
</dbReference>
<dbReference type="GO" id="GO:0005524">
    <property type="term" value="F:ATP binding"/>
    <property type="evidence" value="ECO:0007669"/>
    <property type="project" value="UniProtKB-KW"/>
</dbReference>
<keyword evidence="4" id="KW-0812">Transmembrane</keyword>
<dbReference type="EMBL" id="LJXT01000091">
    <property type="protein sequence ID" value="KPQ13411.1"/>
    <property type="molecule type" value="Genomic_DNA"/>
</dbReference>
<evidence type="ECO:0000256" key="1">
    <source>
        <dbReference type="ARBA" id="ARBA00022741"/>
    </source>
</evidence>
<evidence type="ECO:0000256" key="2">
    <source>
        <dbReference type="ARBA" id="ARBA00022840"/>
    </source>
</evidence>
<dbReference type="PANTHER" id="PTHR11361">
    <property type="entry name" value="DNA MISMATCH REPAIR PROTEIN MUTS FAMILY MEMBER"/>
    <property type="match status" value="1"/>
</dbReference>
<proteinExistence type="predicted"/>
<dbReference type="InterPro" id="IPR045076">
    <property type="entry name" value="MutS"/>
</dbReference>
<dbReference type="Proteomes" id="UP000050421">
    <property type="component" value="Unassembled WGS sequence"/>
</dbReference>
<keyword evidence="2" id="KW-0067">ATP-binding</keyword>
<dbReference type="Gene3D" id="3.40.50.300">
    <property type="entry name" value="P-loop containing nucleotide triphosphate hydrolases"/>
    <property type="match status" value="1"/>
</dbReference>
<reference evidence="6 7" key="1">
    <citation type="submission" date="2015-09" db="EMBL/GenBank/DDBJ databases">
        <title>Identification and resolution of microdiversity through metagenomic sequencing of parallel consortia.</title>
        <authorList>
            <person name="Nelson W.C."/>
            <person name="Romine M.F."/>
            <person name="Lindemann S.R."/>
        </authorList>
    </citation>
    <scope>NUCLEOTIDE SEQUENCE [LARGE SCALE GENOMIC DNA]</scope>
    <source>
        <strain evidence="6">HL-49</strain>
    </source>
</reference>
<sequence length="592" mass="67356">MQKGFDFDPSEIPAKTLSLKRQISGLSFLRLLLFIGVLGSGILFFSDSGFWIIPFVLVLGAFVKAIQRFNFLKNQEAIYESLQMIQLENQFRADRKLKNLDGGEEFLEKSHPFTNDLDLFGDHSLFQLINRTQSQKARTFLADRMKSSFSLQKSEEIRSAVKELSLKTDFLQSFEAVGKAFYQEGKSTTAWQTWMKAPARKKVFTLGMGIFGIIGGLALGIFGYLGLLPLAWLGLWILIGMPFLGLVFRDLQEAYDRIPSSDLLKTYRLWVELLENEEFDSPLLVAQKEAIVQKNGPKASVLLKQLDGHLLWVQNRLNLLYIPLNLFFWTDLLLHYRLMSWKSQWGFLISELPDALADWEVWVSLAAFEKAENQTCETEISQDLSFSALGMTHPLLHPVMAIANDFRQDQSAKLILLTGANMSGKTTFMRTLGINLVLLNLGVSPFAKRLQVGECQLYTSMRNSDNLGESVSSFYAELSRIKGMIDRLESGERLFFLLDEILKGTNTEDRIAGSEALIRQLEELDFLGIISTHDIELSRLEEKIDYVRNFSFHSEVKEDTIEFDYLIKEGPCPSFNAHKLMELMGIRFNGSA</sequence>
<evidence type="ECO:0000256" key="3">
    <source>
        <dbReference type="ARBA" id="ARBA00023125"/>
    </source>
</evidence>
<dbReference type="SMART" id="SM00534">
    <property type="entry name" value="MUTSac"/>
    <property type="match status" value="1"/>
</dbReference>
<keyword evidence="4" id="KW-1133">Transmembrane helix</keyword>
<feature type="transmembrane region" description="Helical" evidence="4">
    <location>
        <begin position="230"/>
        <end position="248"/>
    </location>
</feature>
<comment type="caution">
    <text evidence="6">The sequence shown here is derived from an EMBL/GenBank/DDBJ whole genome shotgun (WGS) entry which is preliminary data.</text>
</comment>
<feature type="transmembrane region" description="Helical" evidence="4">
    <location>
        <begin position="23"/>
        <end position="43"/>
    </location>
</feature>
<evidence type="ECO:0000313" key="7">
    <source>
        <dbReference type="Proteomes" id="UP000050421"/>
    </source>
</evidence>
<dbReference type="GO" id="GO:0006298">
    <property type="term" value="P:mismatch repair"/>
    <property type="evidence" value="ECO:0007669"/>
    <property type="project" value="InterPro"/>
</dbReference>
<accession>A0A0P7YFL3</accession>
<keyword evidence="3" id="KW-0238">DNA-binding</keyword>
<dbReference type="GO" id="GO:0140664">
    <property type="term" value="F:ATP-dependent DNA damage sensor activity"/>
    <property type="evidence" value="ECO:0007669"/>
    <property type="project" value="InterPro"/>
</dbReference>
<dbReference type="InterPro" id="IPR000432">
    <property type="entry name" value="DNA_mismatch_repair_MutS_C"/>
</dbReference>
<dbReference type="Pfam" id="PF00488">
    <property type="entry name" value="MutS_V"/>
    <property type="match status" value="1"/>
</dbReference>
<organism evidence="6 7">
    <name type="scientific">Algoriphagus marincola HL-49</name>
    <dbReference type="NCBI Taxonomy" id="1305737"/>
    <lineage>
        <taxon>Bacteria</taxon>
        <taxon>Pseudomonadati</taxon>
        <taxon>Bacteroidota</taxon>
        <taxon>Cytophagia</taxon>
        <taxon>Cytophagales</taxon>
        <taxon>Cyclobacteriaceae</taxon>
        <taxon>Algoriphagus</taxon>
    </lineage>
</organism>
<keyword evidence="4" id="KW-0472">Membrane</keyword>
<evidence type="ECO:0000259" key="5">
    <source>
        <dbReference type="SMART" id="SM00534"/>
    </source>
</evidence>
<dbReference type="STRING" id="1305737.GCA_000526355_03167"/>
<dbReference type="eggNOG" id="COG0249">
    <property type="taxonomic scope" value="Bacteria"/>
</dbReference>
<dbReference type="GO" id="GO:0005829">
    <property type="term" value="C:cytosol"/>
    <property type="evidence" value="ECO:0007669"/>
    <property type="project" value="TreeGrafter"/>
</dbReference>
<evidence type="ECO:0000256" key="4">
    <source>
        <dbReference type="SAM" id="Phobius"/>
    </source>
</evidence>
<evidence type="ECO:0000313" key="6">
    <source>
        <dbReference type="EMBL" id="KPQ13411.1"/>
    </source>
</evidence>
<dbReference type="GO" id="GO:0030983">
    <property type="term" value="F:mismatched DNA binding"/>
    <property type="evidence" value="ECO:0007669"/>
    <property type="project" value="InterPro"/>
</dbReference>
<name>A0A0P7YFL3_9BACT</name>